<dbReference type="AlphaFoldDB" id="A0A939KP81"/>
<evidence type="ECO:0000256" key="2">
    <source>
        <dbReference type="ARBA" id="ARBA00023002"/>
    </source>
</evidence>
<gene>
    <name evidence="3" type="ORF">J2D77_00200</name>
</gene>
<evidence type="ECO:0000313" key="4">
    <source>
        <dbReference type="Proteomes" id="UP000664073"/>
    </source>
</evidence>
<organism evidence="3 4">
    <name type="scientific">Acetobacter garciniae</name>
    <dbReference type="NCBI Taxonomy" id="2817435"/>
    <lineage>
        <taxon>Bacteria</taxon>
        <taxon>Pseudomonadati</taxon>
        <taxon>Pseudomonadota</taxon>
        <taxon>Alphaproteobacteria</taxon>
        <taxon>Acetobacterales</taxon>
        <taxon>Acetobacteraceae</taxon>
        <taxon>Acetobacter</taxon>
    </lineage>
</organism>
<dbReference type="InterPro" id="IPR002347">
    <property type="entry name" value="SDR_fam"/>
</dbReference>
<dbReference type="Pfam" id="PF13561">
    <property type="entry name" value="adh_short_C2"/>
    <property type="match status" value="1"/>
</dbReference>
<reference evidence="3" key="1">
    <citation type="submission" date="2021-03" db="EMBL/GenBank/DDBJ databases">
        <title>The complete genome sequence of Acetobacter sp. TBRC 12339.</title>
        <authorList>
            <person name="Charoenyingcharoen P."/>
            <person name="Yukphan P."/>
        </authorList>
    </citation>
    <scope>NUCLEOTIDE SEQUENCE</scope>
    <source>
        <strain evidence="3">TBRC 12339</strain>
    </source>
</reference>
<comment type="caution">
    <text evidence="3">The sequence shown here is derived from an EMBL/GenBank/DDBJ whole genome shotgun (WGS) entry which is preliminary data.</text>
</comment>
<name>A0A939KP81_9PROT</name>
<dbReference type="EMBL" id="JAFVMH010000001">
    <property type="protein sequence ID" value="MBO1323577.1"/>
    <property type="molecule type" value="Genomic_DNA"/>
</dbReference>
<accession>A0A939KP81</accession>
<protein>
    <submittedName>
        <fullName evidence="3">SDR family oxidoreductase</fullName>
    </submittedName>
</protein>
<proteinExistence type="inferred from homology"/>
<dbReference type="InterPro" id="IPR036291">
    <property type="entry name" value="NAD(P)-bd_dom_sf"/>
</dbReference>
<dbReference type="NCBIfam" id="NF005559">
    <property type="entry name" value="PRK07231.1"/>
    <property type="match status" value="1"/>
</dbReference>
<dbReference type="Gene3D" id="3.40.50.720">
    <property type="entry name" value="NAD(P)-binding Rossmann-like Domain"/>
    <property type="match status" value="1"/>
</dbReference>
<dbReference type="GO" id="GO:0016491">
    <property type="term" value="F:oxidoreductase activity"/>
    <property type="evidence" value="ECO:0007669"/>
    <property type="project" value="UniProtKB-KW"/>
</dbReference>
<dbReference type="PRINTS" id="PR00081">
    <property type="entry name" value="GDHRDH"/>
</dbReference>
<keyword evidence="4" id="KW-1185">Reference proteome</keyword>
<comment type="similarity">
    <text evidence="1">Belongs to the short-chain dehydrogenases/reductases (SDR) family.</text>
</comment>
<dbReference type="RefSeq" id="WP_207843953.1">
    <property type="nucleotide sequence ID" value="NZ_JAFVMH010000001.1"/>
</dbReference>
<sequence>MGRVSNKVAFVSGAASGIGKAAACLLAREGAAVVIGDVDEKDGQEVIAEIEGRGGKALFVTLDVQKEEDWQVAIETTLRHFGRLDIAVNNAGIVYDGTVESTSLEDWQRVQSINLDGVFLGTKYAIAAICRHGDGGSIINLSSIGGLVGIATRAAYNASKGGIRLLTKSCALHCAQAGYKIRVNSLHPGYIWTQMVEDLTRDDDPARQKVIDQHPLGHLGSVDDAAYGILYLASDESKFMTGSELVIDGGYTAQ</sequence>
<keyword evidence="2" id="KW-0560">Oxidoreductase</keyword>
<dbReference type="SUPFAM" id="SSF51735">
    <property type="entry name" value="NAD(P)-binding Rossmann-fold domains"/>
    <property type="match status" value="1"/>
</dbReference>
<dbReference type="Proteomes" id="UP000664073">
    <property type="component" value="Unassembled WGS sequence"/>
</dbReference>
<evidence type="ECO:0000313" key="3">
    <source>
        <dbReference type="EMBL" id="MBO1323577.1"/>
    </source>
</evidence>
<dbReference type="PRINTS" id="PR00080">
    <property type="entry name" value="SDRFAMILY"/>
</dbReference>
<dbReference type="PANTHER" id="PTHR24321:SF15">
    <property type="entry name" value="OXIDOREDUCTASE UCPA"/>
    <property type="match status" value="1"/>
</dbReference>
<evidence type="ECO:0000256" key="1">
    <source>
        <dbReference type="ARBA" id="ARBA00006484"/>
    </source>
</evidence>
<dbReference type="PANTHER" id="PTHR24321">
    <property type="entry name" value="DEHYDROGENASES, SHORT CHAIN"/>
    <property type="match status" value="1"/>
</dbReference>
<dbReference type="FunFam" id="3.40.50.720:FF:000084">
    <property type="entry name" value="Short-chain dehydrogenase reductase"/>
    <property type="match status" value="1"/>
</dbReference>